<protein>
    <recommendedName>
        <fullName evidence="3">Glutaconate CoA-transferase subunit B</fullName>
    </recommendedName>
</protein>
<gene>
    <name evidence="1" type="ORF">D7S86_07305</name>
</gene>
<keyword evidence="2" id="KW-1185">Reference proteome</keyword>
<dbReference type="PANTHER" id="PTHR43293:SF3">
    <property type="entry name" value="CHOLESTEROL RING-CLEAVING HYDROLASE IPDB SUBUNIT"/>
    <property type="match status" value="1"/>
</dbReference>
<dbReference type="PANTHER" id="PTHR43293">
    <property type="entry name" value="ACETATE COA-TRANSFERASE YDIF"/>
    <property type="match status" value="1"/>
</dbReference>
<evidence type="ECO:0000313" key="2">
    <source>
        <dbReference type="Proteomes" id="UP000270342"/>
    </source>
</evidence>
<name>A0A494YCK9_9BURK</name>
<dbReference type="InterPro" id="IPR037171">
    <property type="entry name" value="NagB/RpiA_transferase-like"/>
</dbReference>
<comment type="caution">
    <text evidence="1">The sequence shown here is derived from an EMBL/GenBank/DDBJ whole genome shotgun (WGS) entry which is preliminary data.</text>
</comment>
<dbReference type="AlphaFoldDB" id="A0A494YCK9"/>
<reference evidence="1 2" key="1">
    <citation type="submission" date="2018-10" db="EMBL/GenBank/DDBJ databases">
        <title>Robbsia sp. DHC34, isolated from soil.</title>
        <authorList>
            <person name="Gao Z.-H."/>
            <person name="Qiu L.-H."/>
        </authorList>
    </citation>
    <scope>NUCLEOTIDE SEQUENCE [LARGE SCALE GENOMIC DNA]</scope>
    <source>
        <strain evidence="1 2">DHC34</strain>
    </source>
</reference>
<evidence type="ECO:0008006" key="3">
    <source>
        <dbReference type="Google" id="ProtNLM"/>
    </source>
</evidence>
<sequence>MSAMPNYSLTELITVNLARSFKDKEVGFTGLVTGGAAAIYGTSMPLAAMTLARLTHAPDLTILLAGWSHNPDLSTLDVMPDSEFDAVLRDLPCEAHMMDYPGTWAIKRGDIDFGFSSAVQVDRVGNINSVCVGDYRAPKVRLVGPILQPEHMALFGREYVMMPHHGARNFVDRVDYISGVGYPGGEKGRRALGLRSGGPEWVVTPKCIFDFDRVNGAIRVKSIHSEADRDLQSHTGFDVSAAEAALTRTPTTEELDILRRHVDPKGILLGGH</sequence>
<dbReference type="RefSeq" id="WP_121085002.1">
    <property type="nucleotide sequence ID" value="NZ_RBZU01000002.1"/>
</dbReference>
<proteinExistence type="predicted"/>
<accession>A0A494YCK9</accession>
<dbReference type="EMBL" id="RBZU01000002">
    <property type="protein sequence ID" value="RKP57734.1"/>
    <property type="molecule type" value="Genomic_DNA"/>
</dbReference>
<organism evidence="1 2">
    <name type="scientific">Pararobbsia silviterrae</name>
    <dbReference type="NCBI Taxonomy" id="1792498"/>
    <lineage>
        <taxon>Bacteria</taxon>
        <taxon>Pseudomonadati</taxon>
        <taxon>Pseudomonadota</taxon>
        <taxon>Betaproteobacteria</taxon>
        <taxon>Burkholderiales</taxon>
        <taxon>Burkholderiaceae</taxon>
        <taxon>Pararobbsia</taxon>
    </lineage>
</organism>
<dbReference type="Gene3D" id="3.40.1080.10">
    <property type="entry name" value="Glutaconate Coenzyme A-transferase"/>
    <property type="match status" value="1"/>
</dbReference>
<evidence type="ECO:0000313" key="1">
    <source>
        <dbReference type="EMBL" id="RKP57734.1"/>
    </source>
</evidence>
<dbReference type="Proteomes" id="UP000270342">
    <property type="component" value="Unassembled WGS sequence"/>
</dbReference>
<dbReference type="OrthoDB" id="9813111at2"/>
<dbReference type="SUPFAM" id="SSF100950">
    <property type="entry name" value="NagB/RpiA/CoA transferase-like"/>
    <property type="match status" value="1"/>
</dbReference>